<feature type="domain" description="Ubiquitin-like" evidence="2">
    <location>
        <begin position="278"/>
        <end position="332"/>
    </location>
</feature>
<dbReference type="KEGG" id="obr:102706455"/>
<dbReference type="GeneID" id="102706455"/>
<evidence type="ECO:0000313" key="3">
    <source>
        <dbReference type="EnsemblPlants" id="OB03G20680.1"/>
    </source>
</evidence>
<dbReference type="Proteomes" id="UP000006038">
    <property type="component" value="Chromosome 3"/>
</dbReference>
<keyword evidence="1" id="KW-0344">Guanine-nucleotide releasing factor</keyword>
<dbReference type="PANTHER" id="PTHR10663">
    <property type="entry name" value="GUANYL-NUCLEOTIDE EXCHANGE FACTOR"/>
    <property type="match status" value="1"/>
</dbReference>
<protein>
    <recommendedName>
        <fullName evidence="2">Ubiquitin-like domain-containing protein</fullName>
    </recommendedName>
</protein>
<dbReference type="eggNOG" id="KOG0929">
    <property type="taxonomic scope" value="Eukaryota"/>
</dbReference>
<reference evidence="3" key="1">
    <citation type="journal article" date="2013" name="Nat. Commun.">
        <title>Whole-genome sequencing of Oryza brachyantha reveals mechanisms underlying Oryza genome evolution.</title>
        <authorList>
            <person name="Chen J."/>
            <person name="Huang Q."/>
            <person name="Gao D."/>
            <person name="Wang J."/>
            <person name="Lang Y."/>
            <person name="Liu T."/>
            <person name="Li B."/>
            <person name="Bai Z."/>
            <person name="Luis Goicoechea J."/>
            <person name="Liang C."/>
            <person name="Chen C."/>
            <person name="Zhang W."/>
            <person name="Sun S."/>
            <person name="Liao Y."/>
            <person name="Zhang X."/>
            <person name="Yang L."/>
            <person name="Song C."/>
            <person name="Wang M."/>
            <person name="Shi J."/>
            <person name="Liu G."/>
            <person name="Liu J."/>
            <person name="Zhou H."/>
            <person name="Zhou W."/>
            <person name="Yu Q."/>
            <person name="An N."/>
            <person name="Chen Y."/>
            <person name="Cai Q."/>
            <person name="Wang B."/>
            <person name="Liu B."/>
            <person name="Min J."/>
            <person name="Huang Y."/>
            <person name="Wu H."/>
            <person name="Li Z."/>
            <person name="Zhang Y."/>
            <person name="Yin Y."/>
            <person name="Song W."/>
            <person name="Jiang J."/>
            <person name="Jackson S.A."/>
            <person name="Wing R.A."/>
            <person name="Wang J."/>
            <person name="Chen M."/>
        </authorList>
    </citation>
    <scope>NUCLEOTIDE SEQUENCE [LARGE SCALE GENOMIC DNA]</scope>
    <source>
        <strain evidence="3">cv. IRGC 101232</strain>
    </source>
</reference>
<keyword evidence="4" id="KW-1185">Reference proteome</keyword>
<organism evidence="3">
    <name type="scientific">Oryza brachyantha</name>
    <name type="common">malo sina</name>
    <dbReference type="NCBI Taxonomy" id="4533"/>
    <lineage>
        <taxon>Eukaryota</taxon>
        <taxon>Viridiplantae</taxon>
        <taxon>Streptophyta</taxon>
        <taxon>Embryophyta</taxon>
        <taxon>Tracheophyta</taxon>
        <taxon>Spermatophyta</taxon>
        <taxon>Magnoliopsida</taxon>
        <taxon>Liliopsida</taxon>
        <taxon>Poales</taxon>
        <taxon>Poaceae</taxon>
        <taxon>BOP clade</taxon>
        <taxon>Oryzoideae</taxon>
        <taxon>Oryzeae</taxon>
        <taxon>Oryzinae</taxon>
        <taxon>Oryza</taxon>
    </lineage>
</organism>
<proteinExistence type="predicted"/>
<evidence type="ECO:0000259" key="2">
    <source>
        <dbReference type="PROSITE" id="PS50053"/>
    </source>
</evidence>
<dbReference type="GO" id="GO:0005802">
    <property type="term" value="C:trans-Golgi network"/>
    <property type="evidence" value="ECO:0007669"/>
    <property type="project" value="TreeGrafter"/>
</dbReference>
<evidence type="ECO:0000313" key="4">
    <source>
        <dbReference type="Proteomes" id="UP000006038"/>
    </source>
</evidence>
<dbReference type="STRING" id="4533.J3LLZ2"/>
<dbReference type="GO" id="GO:0005085">
    <property type="term" value="F:guanyl-nucleotide exchange factor activity"/>
    <property type="evidence" value="ECO:0007669"/>
    <property type="project" value="UniProtKB-KW"/>
</dbReference>
<dbReference type="PANTHER" id="PTHR10663:SF375">
    <property type="entry name" value="LD29171P"/>
    <property type="match status" value="1"/>
</dbReference>
<dbReference type="PROSITE" id="PS50053">
    <property type="entry name" value="UBIQUITIN_2"/>
    <property type="match status" value="1"/>
</dbReference>
<dbReference type="Gramene" id="OB03G20680.1">
    <property type="protein sequence ID" value="OB03G20680.1"/>
    <property type="gene ID" value="OB03G20680"/>
</dbReference>
<sequence length="471" mass="53372">MLDAKYWEINMYKSALEGRKDELGVEGAVVGTLDDDADMRIGNKLRRDAFLVFRALCKLSMKTPPKDAPADPIVMRGKILALELLKILLENAGAVFRTSERSVFFPATDVVVLKFMVEVCWAPMLAAFSVPLDQSDDEIVISQCLKGFRSAIHVTAAMSMKTQRDAFVTSLAKFTSLHSAADIKQKNVEAIKYTRRYPTNMPCFPIKQARKHRQKEACDTDTNSVLKDAFLTRISGGDDVNRDAQSVPCMIDAKCLTQFFVNVCGNRVSMQEDLNSLTVKQLTKTVCKKAGIQAYDFYAVHGGKSLKDDKTVSCYPIYRDSTVFLRYRLRAGCPRMISFKICTFDEMIKSHEGGLFRRVNLSHRSRSSITNENEVTFLSYFAQYIAHQVLVYVCGKHRKGLSFDGKFESTDIFFCSGRVRFTEHVERVGFTEITCRADYKKLMQIFGKCFTIKTENNMEFILCMFLSCLST</sequence>
<dbReference type="InterPro" id="IPR032691">
    <property type="entry name" value="Mon2/Sec7/BIG1-like_HUS"/>
</dbReference>
<evidence type="ECO:0000256" key="1">
    <source>
        <dbReference type="ARBA" id="ARBA00022658"/>
    </source>
</evidence>
<gene>
    <name evidence="3" type="primary">LOC102706455</name>
</gene>
<dbReference type="Pfam" id="PF12783">
    <property type="entry name" value="Sec7-like_HUS"/>
    <property type="match status" value="1"/>
</dbReference>
<dbReference type="RefSeq" id="XP_040378797.1">
    <property type="nucleotide sequence ID" value="XM_040522863.1"/>
</dbReference>
<dbReference type="AlphaFoldDB" id="J3LLZ2"/>
<dbReference type="Gene3D" id="3.10.20.90">
    <property type="entry name" value="Phosphatidylinositol 3-kinase Catalytic Subunit, Chain A, domain 1"/>
    <property type="match status" value="1"/>
</dbReference>
<dbReference type="InterPro" id="IPR000626">
    <property type="entry name" value="Ubiquitin-like_dom"/>
</dbReference>
<name>J3LLZ2_ORYBR</name>
<dbReference type="SUPFAM" id="SSF54236">
    <property type="entry name" value="Ubiquitin-like"/>
    <property type="match status" value="1"/>
</dbReference>
<dbReference type="HOGENOM" id="CLU_580587_0_0_1"/>
<dbReference type="EnsemblPlants" id="OB03G20680.1">
    <property type="protein sequence ID" value="OB03G20680.1"/>
    <property type="gene ID" value="OB03G20680"/>
</dbReference>
<dbReference type="InterPro" id="IPR029071">
    <property type="entry name" value="Ubiquitin-like_domsf"/>
</dbReference>
<reference evidence="3" key="2">
    <citation type="submission" date="2013-04" db="UniProtKB">
        <authorList>
            <consortium name="EnsemblPlants"/>
        </authorList>
    </citation>
    <scope>IDENTIFICATION</scope>
</reference>
<dbReference type="GO" id="GO:0005829">
    <property type="term" value="C:cytosol"/>
    <property type="evidence" value="ECO:0007669"/>
    <property type="project" value="TreeGrafter"/>
</dbReference>
<accession>J3LLZ2</accession>
<dbReference type="OrthoDB" id="696839at2759"/>
<dbReference type="RefSeq" id="XP_015690851.1">
    <property type="nucleotide sequence ID" value="XM_015835365.2"/>
</dbReference>